<evidence type="ECO:0000256" key="3">
    <source>
        <dbReference type="ARBA" id="ARBA00022692"/>
    </source>
</evidence>
<dbReference type="Pfam" id="PF02687">
    <property type="entry name" value="FtsX"/>
    <property type="match status" value="2"/>
</dbReference>
<name>A0A4Q7Z179_9BACT</name>
<sequence>MTLLRRIAALFRRSSIDHEIEEELQAHLAMRAEDNIAAGMPPAAAALDARLRFGNPTATRERVEHVDVALSLDSMWRDIHYAVRGYRNAPMFAIVAITTLALGIGANTAIFQLLNEVRLRSLPIAHPEELVDIRIIGGNHGLGINDGSYTRITRPVWQEIERNHDPLSGVFAWRSSFQNMQTGLTANDVRPVRALNVSADFFNVLGVAPFAGRLLGPEDASSACTSSNAAVSYSWWESQMGGRPISNAESIVLDGTQYHIVGVTPPRFFGLAVGEGFDFVTPLCTPPNVQREHFDIGVMGRLAPGWTLERATQWFTSSSKAFFEAALPQGYSTQSTQLFRDFKLGAFSAVTGVSNLRDAYDSSLWILLGITGLVLLIACANLANLMLARASARQRELAVRMALGATRARLLRQLLIESSLLAVTGALLGIVLAQLFSRLLIRALTTGNDSLTLAVHTDWRVLLFATAVAVFTCVVFGTLPAFRASKADPIHALKSGDGHASSRRERFSMQRIMVVTQVAISMVLLVAALLFVRSFRNLMTVDPGMREQGITVALLNFFNAKIEPAHLGEFRRQLLNEVRAMPGVTNAAITTMIPLIGGSWGHGIDVGPKEGNSRFTWVSPTYFQTMGIPILSGRGFNDNDTQSSPRIAIVNQSFVRNYLDGQNPIGKTVRSKAEPRYPSTLFEIVGVIPDTKYNDLRGNPEPMAFVPAMQFPIEADGPGLGMVISSTLPSAVISEDIKRALAASHPEIRTRFFELQVAIRNNLLRERLLAILSGFFGILAAVLVMVGLYGVVAYLVTRRRNELGIRIALGSTRQQIISLVMRDAGRMLAIGTVVGAIVSLLATRGAGSILFGLKSWDPTSLGFAITLLAIVAVIASFLPALRAARLDPVEALRRE</sequence>
<protein>
    <submittedName>
        <fullName evidence="10">Putative permease</fullName>
    </submittedName>
</protein>
<dbReference type="RefSeq" id="WP_130421667.1">
    <property type="nucleotide sequence ID" value="NZ_SHKW01000001.1"/>
</dbReference>
<evidence type="ECO:0000259" key="8">
    <source>
        <dbReference type="Pfam" id="PF02687"/>
    </source>
</evidence>
<feature type="transmembrane region" description="Helical" evidence="7">
    <location>
        <begin position="91"/>
        <end position="114"/>
    </location>
</feature>
<feature type="transmembrane region" description="Helical" evidence="7">
    <location>
        <begin position="768"/>
        <end position="796"/>
    </location>
</feature>
<evidence type="ECO:0000256" key="2">
    <source>
        <dbReference type="ARBA" id="ARBA00022475"/>
    </source>
</evidence>
<keyword evidence="11" id="KW-1185">Reference proteome</keyword>
<dbReference type="AlphaFoldDB" id="A0A4Q7Z179"/>
<evidence type="ECO:0000256" key="7">
    <source>
        <dbReference type="SAM" id="Phobius"/>
    </source>
</evidence>
<keyword evidence="3 7" id="KW-0812">Transmembrane</keyword>
<proteinExistence type="inferred from homology"/>
<keyword evidence="5 7" id="KW-0472">Membrane</keyword>
<comment type="similarity">
    <text evidence="6">Belongs to the ABC-4 integral membrane protein family.</text>
</comment>
<dbReference type="Proteomes" id="UP000292958">
    <property type="component" value="Unassembled WGS sequence"/>
</dbReference>
<evidence type="ECO:0000256" key="4">
    <source>
        <dbReference type="ARBA" id="ARBA00022989"/>
    </source>
</evidence>
<dbReference type="InterPro" id="IPR017800">
    <property type="entry name" value="ADOP"/>
</dbReference>
<dbReference type="Pfam" id="PF12704">
    <property type="entry name" value="MacB_PCD"/>
    <property type="match status" value="2"/>
</dbReference>
<comment type="subcellular location">
    <subcellularLocation>
        <location evidence="1">Cell membrane</location>
        <topology evidence="1">Multi-pass membrane protein</topology>
    </subcellularLocation>
</comment>
<feature type="domain" description="MacB-like periplasmic core" evidence="9">
    <location>
        <begin position="94"/>
        <end position="313"/>
    </location>
</feature>
<dbReference type="InterPro" id="IPR025857">
    <property type="entry name" value="MacB_PCD"/>
</dbReference>
<dbReference type="InterPro" id="IPR047928">
    <property type="entry name" value="Perm_prefix_1"/>
</dbReference>
<feature type="transmembrane region" description="Helical" evidence="7">
    <location>
        <begin position="863"/>
        <end position="884"/>
    </location>
</feature>
<organism evidence="10 11">
    <name type="scientific">Edaphobacter modestus</name>
    <dbReference type="NCBI Taxonomy" id="388466"/>
    <lineage>
        <taxon>Bacteria</taxon>
        <taxon>Pseudomonadati</taxon>
        <taxon>Acidobacteriota</taxon>
        <taxon>Terriglobia</taxon>
        <taxon>Terriglobales</taxon>
        <taxon>Acidobacteriaceae</taxon>
        <taxon>Edaphobacter</taxon>
    </lineage>
</organism>
<feature type="transmembrane region" description="Helical" evidence="7">
    <location>
        <begin position="512"/>
        <end position="532"/>
    </location>
</feature>
<evidence type="ECO:0000256" key="6">
    <source>
        <dbReference type="ARBA" id="ARBA00038076"/>
    </source>
</evidence>
<feature type="domain" description="ABC3 transporter permease C-terminal" evidence="8">
    <location>
        <begin position="775"/>
        <end position="888"/>
    </location>
</feature>
<evidence type="ECO:0000259" key="9">
    <source>
        <dbReference type="Pfam" id="PF12704"/>
    </source>
</evidence>
<feature type="transmembrane region" description="Helical" evidence="7">
    <location>
        <begin position="419"/>
        <end position="441"/>
    </location>
</feature>
<feature type="transmembrane region" description="Helical" evidence="7">
    <location>
        <begin position="828"/>
        <end position="851"/>
    </location>
</feature>
<evidence type="ECO:0000256" key="1">
    <source>
        <dbReference type="ARBA" id="ARBA00004651"/>
    </source>
</evidence>
<feature type="domain" description="MacB-like periplasmic core" evidence="9">
    <location>
        <begin position="518"/>
        <end position="715"/>
    </location>
</feature>
<feature type="transmembrane region" description="Helical" evidence="7">
    <location>
        <begin position="364"/>
        <end position="387"/>
    </location>
</feature>
<accession>A0A4Q7Z179</accession>
<evidence type="ECO:0000256" key="5">
    <source>
        <dbReference type="ARBA" id="ARBA00023136"/>
    </source>
</evidence>
<dbReference type="NCBIfam" id="NF038403">
    <property type="entry name" value="perm_prefix_1"/>
    <property type="match status" value="1"/>
</dbReference>
<evidence type="ECO:0000313" key="10">
    <source>
        <dbReference type="EMBL" id="RZU43249.1"/>
    </source>
</evidence>
<comment type="caution">
    <text evidence="10">The sequence shown here is derived from an EMBL/GenBank/DDBJ whole genome shotgun (WGS) entry which is preliminary data.</text>
</comment>
<feature type="domain" description="ABC3 transporter permease C-terminal" evidence="8">
    <location>
        <begin position="370"/>
        <end position="489"/>
    </location>
</feature>
<feature type="transmembrane region" description="Helical" evidence="7">
    <location>
        <begin position="461"/>
        <end position="482"/>
    </location>
</feature>
<dbReference type="InterPro" id="IPR050250">
    <property type="entry name" value="Macrolide_Exporter_MacB"/>
</dbReference>
<keyword evidence="4 7" id="KW-1133">Transmembrane helix</keyword>
<dbReference type="GO" id="GO:0022857">
    <property type="term" value="F:transmembrane transporter activity"/>
    <property type="evidence" value="ECO:0007669"/>
    <property type="project" value="TreeGrafter"/>
</dbReference>
<dbReference type="NCBIfam" id="TIGR03434">
    <property type="entry name" value="ADOP"/>
    <property type="match status" value="1"/>
</dbReference>
<reference evidence="10 11" key="1">
    <citation type="submission" date="2019-02" db="EMBL/GenBank/DDBJ databases">
        <title>Genomic Encyclopedia of Archaeal and Bacterial Type Strains, Phase II (KMG-II): from individual species to whole genera.</title>
        <authorList>
            <person name="Goeker M."/>
        </authorList>
    </citation>
    <scope>NUCLEOTIDE SEQUENCE [LARGE SCALE GENOMIC DNA]</scope>
    <source>
        <strain evidence="10 11">DSM 18101</strain>
    </source>
</reference>
<gene>
    <name evidence="10" type="ORF">BDD14_4892</name>
</gene>
<dbReference type="GO" id="GO:0005886">
    <property type="term" value="C:plasma membrane"/>
    <property type="evidence" value="ECO:0007669"/>
    <property type="project" value="UniProtKB-SubCell"/>
</dbReference>
<dbReference type="PANTHER" id="PTHR30572:SF4">
    <property type="entry name" value="ABC TRANSPORTER PERMEASE YTRF"/>
    <property type="match status" value="1"/>
</dbReference>
<dbReference type="PANTHER" id="PTHR30572">
    <property type="entry name" value="MEMBRANE COMPONENT OF TRANSPORTER-RELATED"/>
    <property type="match status" value="1"/>
</dbReference>
<evidence type="ECO:0000313" key="11">
    <source>
        <dbReference type="Proteomes" id="UP000292958"/>
    </source>
</evidence>
<keyword evidence="2" id="KW-1003">Cell membrane</keyword>
<dbReference type="OrthoDB" id="105192at2"/>
<dbReference type="EMBL" id="SHKW01000001">
    <property type="protein sequence ID" value="RZU43249.1"/>
    <property type="molecule type" value="Genomic_DNA"/>
</dbReference>
<dbReference type="InterPro" id="IPR003838">
    <property type="entry name" value="ABC3_permease_C"/>
</dbReference>